<keyword evidence="2" id="KW-1185">Reference proteome</keyword>
<comment type="caution">
    <text evidence="1">The sequence shown here is derived from an EMBL/GenBank/DDBJ whole genome shotgun (WGS) entry which is preliminary data.</text>
</comment>
<dbReference type="AlphaFoldDB" id="A0A9X2L0E8"/>
<dbReference type="RefSeq" id="WP_255131665.1">
    <property type="nucleotide sequence ID" value="NZ_JANDBC010000001.1"/>
</dbReference>
<protein>
    <submittedName>
        <fullName evidence="1">Uncharacterized protein</fullName>
    </submittedName>
</protein>
<reference evidence="1" key="1">
    <citation type="submission" date="2022-06" db="EMBL/GenBank/DDBJ databases">
        <title>Gracilimonas sp. CAU 1638 isolated from sea sediment.</title>
        <authorList>
            <person name="Kim W."/>
        </authorList>
    </citation>
    <scope>NUCLEOTIDE SEQUENCE</scope>
    <source>
        <strain evidence="1">CAU 1638</strain>
    </source>
</reference>
<dbReference type="EMBL" id="JANDBC010000001">
    <property type="protein sequence ID" value="MCP9290000.1"/>
    <property type="molecule type" value="Genomic_DNA"/>
</dbReference>
<evidence type="ECO:0000313" key="1">
    <source>
        <dbReference type="EMBL" id="MCP9290000.1"/>
    </source>
</evidence>
<accession>A0A9X2L0E8</accession>
<proteinExistence type="predicted"/>
<gene>
    <name evidence="1" type="ORF">NM125_00240</name>
</gene>
<name>A0A9X2L0E8_9BACT</name>
<organism evidence="1 2">
    <name type="scientific">Gracilimonas sediminicola</name>
    <dbReference type="NCBI Taxonomy" id="2952158"/>
    <lineage>
        <taxon>Bacteria</taxon>
        <taxon>Pseudomonadati</taxon>
        <taxon>Balneolota</taxon>
        <taxon>Balneolia</taxon>
        <taxon>Balneolales</taxon>
        <taxon>Balneolaceae</taxon>
        <taxon>Gracilimonas</taxon>
    </lineage>
</organism>
<sequence>MQTGTFKTDLGNEYKVFQSKETLDRFGEGFYDLEAKHNGMVVRTVTHDNAWALDWSAWFSKVDELHELKSGEALE</sequence>
<evidence type="ECO:0000313" key="2">
    <source>
        <dbReference type="Proteomes" id="UP001139125"/>
    </source>
</evidence>
<dbReference type="Proteomes" id="UP001139125">
    <property type="component" value="Unassembled WGS sequence"/>
</dbReference>